<dbReference type="SUPFAM" id="SSF69593">
    <property type="entry name" value="Glycerol-3-phosphate (1)-acyltransferase"/>
    <property type="match status" value="1"/>
</dbReference>
<dbReference type="Proteomes" id="UP000029443">
    <property type="component" value="Unassembled WGS sequence"/>
</dbReference>
<keyword evidence="2" id="KW-0808">Transferase</keyword>
<dbReference type="SMART" id="SM00563">
    <property type="entry name" value="PlsC"/>
    <property type="match status" value="1"/>
</dbReference>
<keyword evidence="2" id="KW-0012">Acyltransferase</keyword>
<evidence type="ECO:0000313" key="3">
    <source>
        <dbReference type="Proteomes" id="UP000029443"/>
    </source>
</evidence>
<dbReference type="Pfam" id="PF01553">
    <property type="entry name" value="Acyltransferase"/>
    <property type="match status" value="1"/>
</dbReference>
<sequence length="233" mass="25726">MNIINIADTVMNRAARYHEHRVEGLEHIPASGPALIVVNHSLATYDSGLLATAVRERLGRDVWLLGDRYIFKIPVVRDLASAYGFVEGSQHNAESLLRDGELVLVAPGGMREALRPSSQKYQLNIRDRKGFARLAMRTGAPVVLSACPAADDIYHVVANPVTDWVYNRYRLAAPLILGKYGTPIPRPAKLVHYLNAPMSPPGDCSDDDPNAVDAFHAALERRLQEMLSDHART</sequence>
<dbReference type="RefSeq" id="WP_052042526.1">
    <property type="nucleotide sequence ID" value="NZ_ARXU01000003.1"/>
</dbReference>
<proteinExistence type="predicted"/>
<dbReference type="EMBL" id="ARXU01000003">
    <property type="protein sequence ID" value="KGD61922.1"/>
    <property type="molecule type" value="Genomic_DNA"/>
</dbReference>
<dbReference type="InterPro" id="IPR002123">
    <property type="entry name" value="Plipid/glycerol_acylTrfase"/>
</dbReference>
<dbReference type="PANTHER" id="PTHR22753">
    <property type="entry name" value="TRANSMEMBRANE PROTEIN 68"/>
    <property type="match status" value="1"/>
</dbReference>
<evidence type="ECO:0000259" key="1">
    <source>
        <dbReference type="SMART" id="SM00563"/>
    </source>
</evidence>
<dbReference type="PANTHER" id="PTHR22753:SF14">
    <property type="entry name" value="MONOACYLGLYCEROL_DIACYLGLYCEROL O-ACYLTRANSFERASE"/>
    <property type="match status" value="1"/>
</dbReference>
<name>A0ABR4WFR3_9GAMM</name>
<dbReference type="CDD" id="cd07987">
    <property type="entry name" value="LPLAT_MGAT-like"/>
    <property type="match status" value="1"/>
</dbReference>
<organism evidence="2 3">
    <name type="scientific">Alcanivorax jadensis T9</name>
    <dbReference type="NCBI Taxonomy" id="1177181"/>
    <lineage>
        <taxon>Bacteria</taxon>
        <taxon>Pseudomonadati</taxon>
        <taxon>Pseudomonadota</taxon>
        <taxon>Gammaproteobacteria</taxon>
        <taxon>Oceanospirillales</taxon>
        <taxon>Alcanivoracaceae</taxon>
        <taxon>Alcanivorax</taxon>
    </lineage>
</organism>
<dbReference type="GO" id="GO:0016746">
    <property type="term" value="F:acyltransferase activity"/>
    <property type="evidence" value="ECO:0007669"/>
    <property type="project" value="UniProtKB-KW"/>
</dbReference>
<comment type="caution">
    <text evidence="2">The sequence shown here is derived from an EMBL/GenBank/DDBJ whole genome shotgun (WGS) entry which is preliminary data.</text>
</comment>
<gene>
    <name evidence="2" type="ORF">T9A_01131</name>
</gene>
<accession>A0ABR4WFR3</accession>
<keyword evidence="3" id="KW-1185">Reference proteome</keyword>
<protein>
    <submittedName>
        <fullName evidence="2">Acyltransferase</fullName>
    </submittedName>
</protein>
<feature type="domain" description="Phospholipid/glycerol acyltransferase" evidence="1">
    <location>
        <begin position="34"/>
        <end position="147"/>
    </location>
</feature>
<reference evidence="2 3" key="1">
    <citation type="submission" date="2012-09" db="EMBL/GenBank/DDBJ databases">
        <title>Genome Sequence of alkane-degrading Bacterium Alcanivorax jadensis T9.</title>
        <authorList>
            <person name="Lai Q."/>
            <person name="Shao Z."/>
        </authorList>
    </citation>
    <scope>NUCLEOTIDE SEQUENCE [LARGE SCALE GENOMIC DNA]</scope>
    <source>
        <strain evidence="2 3">T9</strain>
    </source>
</reference>
<evidence type="ECO:0000313" key="2">
    <source>
        <dbReference type="EMBL" id="KGD61922.1"/>
    </source>
</evidence>